<keyword evidence="5 6" id="KW-0472">Membrane</keyword>
<accession>A0A068SIQ5</accession>
<dbReference type="Pfam" id="PF11712">
    <property type="entry name" value="Vma12"/>
    <property type="match status" value="1"/>
</dbReference>
<reference evidence="7" key="1">
    <citation type="submission" date="2013-08" db="EMBL/GenBank/DDBJ databases">
        <title>Gene expansion shapes genome architecture in the human pathogen Lichtheimia corymbifera: an evolutionary genomics analysis in the ancient terrestrial Mucorales (Mucoromycotina).</title>
        <authorList>
            <person name="Schwartze V.U."/>
            <person name="Winter S."/>
            <person name="Shelest E."/>
            <person name="Marcet-Houben M."/>
            <person name="Horn F."/>
            <person name="Wehner S."/>
            <person name="Hoffmann K."/>
            <person name="Riege K."/>
            <person name="Sammeth M."/>
            <person name="Nowrousian M."/>
            <person name="Valiante V."/>
            <person name="Linde J."/>
            <person name="Jacobsen I.D."/>
            <person name="Marz M."/>
            <person name="Brakhage A.A."/>
            <person name="Gabaldon T."/>
            <person name="Bocker S."/>
            <person name="Voigt K."/>
        </authorList>
    </citation>
    <scope>NUCLEOTIDE SEQUENCE [LARGE SCALE GENOMIC DNA]</scope>
    <source>
        <strain evidence="7">FSU 9682</strain>
    </source>
</reference>
<organism evidence="7 8">
    <name type="scientific">Lichtheimia corymbifera JMRC:FSU:9682</name>
    <dbReference type="NCBI Taxonomy" id="1263082"/>
    <lineage>
        <taxon>Eukaryota</taxon>
        <taxon>Fungi</taxon>
        <taxon>Fungi incertae sedis</taxon>
        <taxon>Mucoromycota</taxon>
        <taxon>Mucoromycotina</taxon>
        <taxon>Mucoromycetes</taxon>
        <taxon>Mucorales</taxon>
        <taxon>Lichtheimiaceae</taxon>
        <taxon>Lichtheimia</taxon>
    </lineage>
</organism>
<gene>
    <name evidence="7" type="ORF">LCOR_12075.1</name>
</gene>
<sequence length="229" mass="25420">MQLILTKAIQDALDTALIDQPGFSAACQREAETAVKASLNEDYGISLTLLRELATFLGKKHPGRVWFHELVRGSGVYIEPRPEEDPEVKEAREAFLDRLRQEQQNREYAAMVSSVVGSENERFAFGLQANEFKQVQGHIVTILNIGLSVAAVFTAVYMGSRTMTDDVGIRVLLSLAGALVIAIVETVLYIGYAQRYGIVNKPSKWKEWVAMQGILSQSKRLSYGIHSTT</sequence>
<dbReference type="PANTHER" id="PTHR31394">
    <property type="entry name" value="TRANSMEMBRANE PROTEIN 199"/>
    <property type="match status" value="1"/>
</dbReference>
<protein>
    <submittedName>
        <fullName evidence="7">Uncharacterized protein</fullName>
    </submittedName>
</protein>
<dbReference type="InterPro" id="IPR021013">
    <property type="entry name" value="ATPase_Vma12"/>
</dbReference>
<dbReference type="VEuPathDB" id="FungiDB:LCOR_12075.1"/>
<keyword evidence="3" id="KW-0256">Endoplasmic reticulum</keyword>
<keyword evidence="4 6" id="KW-1133">Transmembrane helix</keyword>
<keyword evidence="8" id="KW-1185">Reference proteome</keyword>
<comment type="caution">
    <text evidence="7">The sequence shown here is derived from an EMBL/GenBank/DDBJ whole genome shotgun (WGS) entry which is preliminary data.</text>
</comment>
<evidence type="ECO:0000313" key="8">
    <source>
        <dbReference type="Proteomes" id="UP000027586"/>
    </source>
</evidence>
<evidence type="ECO:0000313" key="7">
    <source>
        <dbReference type="EMBL" id="CDH61296.1"/>
    </source>
</evidence>
<dbReference type="GO" id="GO:0005789">
    <property type="term" value="C:endoplasmic reticulum membrane"/>
    <property type="evidence" value="ECO:0007669"/>
    <property type="project" value="UniProtKB-SubCell"/>
</dbReference>
<evidence type="ECO:0000256" key="4">
    <source>
        <dbReference type="ARBA" id="ARBA00022989"/>
    </source>
</evidence>
<feature type="transmembrane region" description="Helical" evidence="6">
    <location>
        <begin position="171"/>
        <end position="192"/>
    </location>
</feature>
<evidence type="ECO:0000256" key="3">
    <source>
        <dbReference type="ARBA" id="ARBA00022824"/>
    </source>
</evidence>
<dbReference type="Proteomes" id="UP000027586">
    <property type="component" value="Unassembled WGS sequence"/>
</dbReference>
<keyword evidence="2 6" id="KW-0812">Transmembrane</keyword>
<dbReference type="AlphaFoldDB" id="A0A068SIQ5"/>
<dbReference type="PANTHER" id="PTHR31394:SF1">
    <property type="entry name" value="TRANSMEMBRANE PROTEIN 199"/>
    <property type="match status" value="1"/>
</dbReference>
<name>A0A068SIQ5_9FUNG</name>
<dbReference type="EMBL" id="CBTN010000172">
    <property type="protein sequence ID" value="CDH61296.1"/>
    <property type="molecule type" value="Genomic_DNA"/>
</dbReference>
<evidence type="ECO:0000256" key="6">
    <source>
        <dbReference type="SAM" id="Phobius"/>
    </source>
</evidence>
<dbReference type="GO" id="GO:0070072">
    <property type="term" value="P:vacuolar proton-transporting V-type ATPase complex assembly"/>
    <property type="evidence" value="ECO:0007669"/>
    <property type="project" value="InterPro"/>
</dbReference>
<evidence type="ECO:0000256" key="5">
    <source>
        <dbReference type="ARBA" id="ARBA00023136"/>
    </source>
</evidence>
<evidence type="ECO:0000256" key="2">
    <source>
        <dbReference type="ARBA" id="ARBA00022692"/>
    </source>
</evidence>
<evidence type="ECO:0000256" key="1">
    <source>
        <dbReference type="ARBA" id="ARBA00004477"/>
    </source>
</evidence>
<proteinExistence type="predicted"/>
<dbReference type="OrthoDB" id="19981at2759"/>
<comment type="subcellular location">
    <subcellularLocation>
        <location evidence="1">Endoplasmic reticulum membrane</location>
        <topology evidence="1">Multi-pass membrane protein</topology>
    </subcellularLocation>
</comment>
<feature type="transmembrane region" description="Helical" evidence="6">
    <location>
        <begin position="139"/>
        <end position="159"/>
    </location>
</feature>